<dbReference type="Proteomes" id="UP000821845">
    <property type="component" value="Chromosome 3"/>
</dbReference>
<comment type="caution">
    <text evidence="1">The sequence shown here is derived from an EMBL/GenBank/DDBJ whole genome shotgun (WGS) entry which is preliminary data.</text>
</comment>
<sequence length="306" mass="34266">MGSGKTLVKNVVWKFPTPTATTVVLGDSQIKHIHEHFDPQQEGTPAFVCQSGATICDICALLDFVPLTTKTLILHVGTNDLTSSTGRTAFEKYRSLFDFLKKERPEINRIYASLILPRSGNRRRGNRNRAQVYHCNRQACHFNSLLREFCRWSRLVFYLDHGLEWLPSNRILAADGLHPSFEGVAILASHIRQLCIKQRSAASSSWRDYVNDQPSAPPTGPSTATTPQPLTPSSSTTASRASPRKNQSPPKEQRNRQHVGTRLSAQDRSTNQTSLPSTRPATATAEQRYPLRNKSRGPLRTTHQKD</sequence>
<organism evidence="1 2">
    <name type="scientific">Hyalomma asiaticum</name>
    <name type="common">Tick</name>
    <dbReference type="NCBI Taxonomy" id="266040"/>
    <lineage>
        <taxon>Eukaryota</taxon>
        <taxon>Metazoa</taxon>
        <taxon>Ecdysozoa</taxon>
        <taxon>Arthropoda</taxon>
        <taxon>Chelicerata</taxon>
        <taxon>Arachnida</taxon>
        <taxon>Acari</taxon>
        <taxon>Parasitiformes</taxon>
        <taxon>Ixodida</taxon>
        <taxon>Ixodoidea</taxon>
        <taxon>Ixodidae</taxon>
        <taxon>Hyalomminae</taxon>
        <taxon>Hyalomma</taxon>
    </lineage>
</organism>
<name>A0ACB7SL28_HYAAI</name>
<reference evidence="1" key="1">
    <citation type="submission" date="2020-05" db="EMBL/GenBank/DDBJ databases">
        <title>Large-scale comparative analyses of tick genomes elucidate their genetic diversity and vector capacities.</title>
        <authorList>
            <person name="Jia N."/>
            <person name="Wang J."/>
            <person name="Shi W."/>
            <person name="Du L."/>
            <person name="Sun Y."/>
            <person name="Zhan W."/>
            <person name="Jiang J."/>
            <person name="Wang Q."/>
            <person name="Zhang B."/>
            <person name="Ji P."/>
            <person name="Sakyi L.B."/>
            <person name="Cui X."/>
            <person name="Yuan T."/>
            <person name="Jiang B."/>
            <person name="Yang W."/>
            <person name="Lam T.T.-Y."/>
            <person name="Chang Q."/>
            <person name="Ding S."/>
            <person name="Wang X."/>
            <person name="Zhu J."/>
            <person name="Ruan X."/>
            <person name="Zhao L."/>
            <person name="Wei J."/>
            <person name="Que T."/>
            <person name="Du C."/>
            <person name="Cheng J."/>
            <person name="Dai P."/>
            <person name="Han X."/>
            <person name="Huang E."/>
            <person name="Gao Y."/>
            <person name="Liu J."/>
            <person name="Shao H."/>
            <person name="Ye R."/>
            <person name="Li L."/>
            <person name="Wei W."/>
            <person name="Wang X."/>
            <person name="Wang C."/>
            <person name="Yang T."/>
            <person name="Huo Q."/>
            <person name="Li W."/>
            <person name="Guo W."/>
            <person name="Chen H."/>
            <person name="Zhou L."/>
            <person name="Ni X."/>
            <person name="Tian J."/>
            <person name="Zhou Y."/>
            <person name="Sheng Y."/>
            <person name="Liu T."/>
            <person name="Pan Y."/>
            <person name="Xia L."/>
            <person name="Li J."/>
            <person name="Zhao F."/>
            <person name="Cao W."/>
        </authorList>
    </citation>
    <scope>NUCLEOTIDE SEQUENCE</scope>
    <source>
        <strain evidence="1">Hyas-2018</strain>
    </source>
</reference>
<evidence type="ECO:0000313" key="2">
    <source>
        <dbReference type="Proteomes" id="UP000821845"/>
    </source>
</evidence>
<gene>
    <name evidence="1" type="ORF">HPB50_000682</name>
</gene>
<accession>A0ACB7SL28</accession>
<protein>
    <submittedName>
        <fullName evidence="1">Uncharacterized protein</fullName>
    </submittedName>
</protein>
<evidence type="ECO:0000313" key="1">
    <source>
        <dbReference type="EMBL" id="KAH6934751.1"/>
    </source>
</evidence>
<proteinExistence type="predicted"/>
<dbReference type="EMBL" id="CM023483">
    <property type="protein sequence ID" value="KAH6934751.1"/>
    <property type="molecule type" value="Genomic_DNA"/>
</dbReference>
<keyword evidence="2" id="KW-1185">Reference proteome</keyword>